<dbReference type="AlphaFoldDB" id="A0AAD7Q5C7"/>
<evidence type="ECO:0000313" key="2">
    <source>
        <dbReference type="EMBL" id="KAJ7975140.1"/>
    </source>
</evidence>
<keyword evidence="2" id="KW-0418">Kinase</keyword>
<evidence type="ECO:0000256" key="1">
    <source>
        <dbReference type="SAM" id="MobiDB-lite"/>
    </source>
</evidence>
<dbReference type="EMBL" id="JARAOO010000003">
    <property type="protein sequence ID" value="KAJ7975140.1"/>
    <property type="molecule type" value="Genomic_DNA"/>
</dbReference>
<dbReference type="GO" id="GO:0016301">
    <property type="term" value="F:kinase activity"/>
    <property type="evidence" value="ECO:0007669"/>
    <property type="project" value="UniProtKB-KW"/>
</dbReference>
<evidence type="ECO:0000313" key="3">
    <source>
        <dbReference type="Proteomes" id="UP001163823"/>
    </source>
</evidence>
<sequence>MCSETSPPRLSFSNYLCEPHIFPIKHNDSRRDTLLLGSNSDFEFSICSSLEHQSSSADELFSNGVILPIQSIHERNVTLTQTHNCQPPLPSLPPRPCSSSIDKMKKERIKEAMDVNCGYSRNSQSKPFWGFKRSKSLNCDTKRSLIFSLPLLSRTNSTGSVPNTKRLTSKNGHKNNPQKQPSLAKSSSSSLNLYPVPQKPPLSKSYGGSYANGVRISPVLNVPPPYISKGTANLFGLGSFLRSGKDKKSKK</sequence>
<protein>
    <submittedName>
        <fullName evidence="2">Membrane-associated kinase regulator</fullName>
    </submittedName>
</protein>
<feature type="region of interest" description="Disordered" evidence="1">
    <location>
        <begin position="157"/>
        <end position="198"/>
    </location>
</feature>
<dbReference type="KEGG" id="qsa:O6P43_005104"/>
<comment type="caution">
    <text evidence="2">The sequence shown here is derived from an EMBL/GenBank/DDBJ whole genome shotgun (WGS) entry which is preliminary data.</text>
</comment>
<gene>
    <name evidence="2" type="ORF">O6P43_005104</name>
</gene>
<dbReference type="PANTHER" id="PTHR36757">
    <property type="entry name" value="BNAANNG22500D PROTEIN"/>
    <property type="match status" value="1"/>
</dbReference>
<reference evidence="2" key="1">
    <citation type="journal article" date="2023" name="Science">
        <title>Elucidation of the pathway for biosynthesis of saponin adjuvants from the soapbark tree.</title>
        <authorList>
            <person name="Reed J."/>
            <person name="Orme A."/>
            <person name="El-Demerdash A."/>
            <person name="Owen C."/>
            <person name="Martin L.B.B."/>
            <person name="Misra R.C."/>
            <person name="Kikuchi S."/>
            <person name="Rejzek M."/>
            <person name="Martin A.C."/>
            <person name="Harkess A."/>
            <person name="Leebens-Mack J."/>
            <person name="Louveau T."/>
            <person name="Stephenson M.J."/>
            <person name="Osbourn A."/>
        </authorList>
    </citation>
    <scope>NUCLEOTIDE SEQUENCE</scope>
    <source>
        <strain evidence="2">S10</strain>
    </source>
</reference>
<dbReference type="PANTHER" id="PTHR36757:SF4">
    <property type="entry name" value="DUF4005 DOMAIN-CONTAINING PROTEIN"/>
    <property type="match status" value="1"/>
</dbReference>
<feature type="compositionally biased region" description="Polar residues" evidence="1">
    <location>
        <begin position="157"/>
        <end position="166"/>
    </location>
</feature>
<proteinExistence type="predicted"/>
<name>A0AAD7Q5C7_QUISA</name>
<accession>A0AAD7Q5C7</accession>
<dbReference type="Proteomes" id="UP001163823">
    <property type="component" value="Chromosome 3"/>
</dbReference>
<keyword evidence="2" id="KW-0808">Transferase</keyword>
<feature type="compositionally biased region" description="Low complexity" evidence="1">
    <location>
        <begin position="177"/>
        <end position="191"/>
    </location>
</feature>
<keyword evidence="3" id="KW-1185">Reference proteome</keyword>
<organism evidence="2 3">
    <name type="scientific">Quillaja saponaria</name>
    <name type="common">Soap bark tree</name>
    <dbReference type="NCBI Taxonomy" id="32244"/>
    <lineage>
        <taxon>Eukaryota</taxon>
        <taxon>Viridiplantae</taxon>
        <taxon>Streptophyta</taxon>
        <taxon>Embryophyta</taxon>
        <taxon>Tracheophyta</taxon>
        <taxon>Spermatophyta</taxon>
        <taxon>Magnoliopsida</taxon>
        <taxon>eudicotyledons</taxon>
        <taxon>Gunneridae</taxon>
        <taxon>Pentapetalae</taxon>
        <taxon>rosids</taxon>
        <taxon>fabids</taxon>
        <taxon>Fabales</taxon>
        <taxon>Quillajaceae</taxon>
        <taxon>Quillaja</taxon>
    </lineage>
</organism>